<evidence type="ECO:0000256" key="2">
    <source>
        <dbReference type="ARBA" id="ARBA00022801"/>
    </source>
</evidence>
<organism evidence="5 6">
    <name type="scientific">Nonomuraea maheshkhaliensis</name>
    <dbReference type="NCBI Taxonomy" id="419590"/>
    <lineage>
        <taxon>Bacteria</taxon>
        <taxon>Bacillati</taxon>
        <taxon>Actinomycetota</taxon>
        <taxon>Actinomycetes</taxon>
        <taxon>Streptosporangiales</taxon>
        <taxon>Streptosporangiaceae</taxon>
        <taxon>Nonomuraea</taxon>
    </lineage>
</organism>
<evidence type="ECO:0000313" key="6">
    <source>
        <dbReference type="Proteomes" id="UP001500064"/>
    </source>
</evidence>
<sequence length="189" mass="20536">MRSERLLYAANGVDLRVADVELTGGEHVERPFIRTPRAAGAVVFHGGRVLLLWRHRPITGTWGWEIPLGEIGPEEEPEQAAARHVEEQTGLRPGPLLPLMRIRPAGDVADCEHIVFAAHQPEPAPAPVTAPEARDDASQDGGGEGRERAEWVPMLRVQGLIEEQAITSATTSAALLHFLADLLQARAAH</sequence>
<dbReference type="Proteomes" id="UP001500064">
    <property type="component" value="Unassembled WGS sequence"/>
</dbReference>
<dbReference type="PANTHER" id="PTHR43046">
    <property type="entry name" value="GDP-MANNOSE MANNOSYL HYDROLASE"/>
    <property type="match status" value="1"/>
</dbReference>
<name>A0ABP4SLS1_9ACTN</name>
<evidence type="ECO:0000313" key="5">
    <source>
        <dbReference type="EMBL" id="GAA1673884.1"/>
    </source>
</evidence>
<comment type="caution">
    <text evidence="5">The sequence shown here is derived from an EMBL/GenBank/DDBJ whole genome shotgun (WGS) entry which is preliminary data.</text>
</comment>
<dbReference type="SUPFAM" id="SSF55811">
    <property type="entry name" value="Nudix"/>
    <property type="match status" value="1"/>
</dbReference>
<dbReference type="PROSITE" id="PS51462">
    <property type="entry name" value="NUDIX"/>
    <property type="match status" value="1"/>
</dbReference>
<keyword evidence="6" id="KW-1185">Reference proteome</keyword>
<gene>
    <name evidence="5" type="ORF">GCM10009733_083650</name>
</gene>
<comment type="cofactor">
    <cofactor evidence="1">
        <name>Mg(2+)</name>
        <dbReference type="ChEBI" id="CHEBI:18420"/>
    </cofactor>
</comment>
<feature type="domain" description="Nudix hydrolase" evidence="4">
    <location>
        <begin position="34"/>
        <end position="176"/>
    </location>
</feature>
<feature type="region of interest" description="Disordered" evidence="3">
    <location>
        <begin position="121"/>
        <end position="149"/>
    </location>
</feature>
<proteinExistence type="predicted"/>
<dbReference type="PANTHER" id="PTHR43046:SF14">
    <property type="entry name" value="MUTT_NUDIX FAMILY PROTEIN"/>
    <property type="match status" value="1"/>
</dbReference>
<evidence type="ECO:0000259" key="4">
    <source>
        <dbReference type="PROSITE" id="PS51462"/>
    </source>
</evidence>
<evidence type="ECO:0000256" key="1">
    <source>
        <dbReference type="ARBA" id="ARBA00001946"/>
    </source>
</evidence>
<protein>
    <submittedName>
        <fullName evidence="5">NUDIX hydrolase</fullName>
    </submittedName>
</protein>
<feature type="compositionally biased region" description="Basic and acidic residues" evidence="3">
    <location>
        <begin position="132"/>
        <end position="149"/>
    </location>
</feature>
<evidence type="ECO:0000256" key="3">
    <source>
        <dbReference type="SAM" id="MobiDB-lite"/>
    </source>
</evidence>
<dbReference type="RefSeq" id="WP_346112391.1">
    <property type="nucleotide sequence ID" value="NZ_BAAAMU010000097.1"/>
</dbReference>
<dbReference type="Gene3D" id="3.90.79.10">
    <property type="entry name" value="Nucleoside Triphosphate Pyrophosphohydrolase"/>
    <property type="match status" value="1"/>
</dbReference>
<dbReference type="InterPro" id="IPR000086">
    <property type="entry name" value="NUDIX_hydrolase_dom"/>
</dbReference>
<dbReference type="Pfam" id="PF00293">
    <property type="entry name" value="NUDIX"/>
    <property type="match status" value="1"/>
</dbReference>
<dbReference type="EMBL" id="BAAAMU010000097">
    <property type="protein sequence ID" value="GAA1673884.1"/>
    <property type="molecule type" value="Genomic_DNA"/>
</dbReference>
<accession>A0ABP4SLS1</accession>
<reference evidence="6" key="1">
    <citation type="journal article" date="2019" name="Int. J. Syst. Evol. Microbiol.">
        <title>The Global Catalogue of Microorganisms (GCM) 10K type strain sequencing project: providing services to taxonomists for standard genome sequencing and annotation.</title>
        <authorList>
            <consortium name="The Broad Institute Genomics Platform"/>
            <consortium name="The Broad Institute Genome Sequencing Center for Infectious Disease"/>
            <person name="Wu L."/>
            <person name="Ma J."/>
        </authorList>
    </citation>
    <scope>NUCLEOTIDE SEQUENCE [LARGE SCALE GENOMIC DNA]</scope>
    <source>
        <strain evidence="6">JCM 13929</strain>
    </source>
</reference>
<keyword evidence="2 5" id="KW-0378">Hydrolase</keyword>
<dbReference type="InterPro" id="IPR015797">
    <property type="entry name" value="NUDIX_hydrolase-like_dom_sf"/>
</dbReference>
<dbReference type="GO" id="GO:0016787">
    <property type="term" value="F:hydrolase activity"/>
    <property type="evidence" value="ECO:0007669"/>
    <property type="project" value="UniProtKB-KW"/>
</dbReference>